<evidence type="ECO:0000313" key="1">
    <source>
        <dbReference type="EMBL" id="KAJ7761205.1"/>
    </source>
</evidence>
<dbReference type="AlphaFoldDB" id="A0AAD7JDI7"/>
<accession>A0AAD7JDI7</accession>
<sequence length="229" mass="25169">MSYYARNNRSEAGSLEATPIKGMICRGFETPPVSAEPPSSPFVFPRYSVGYTIICAPSYVVHFRAVGSGIFLRHCSVTAWALGHFLGHGVTAPKLGLEAIASAWQYESYLFLTILYLQEGSLGHIFSQCDTIMVPDKPTIIYEKRTKMNTQGKTIPELEIVMQGNSAMPTHTAAYITATALFPRHKFKFSKLATDAKGNSVLNSEFPFQFQDPANCPPGLLLVEGPIQL</sequence>
<name>A0AAD7JDI7_9AGAR</name>
<dbReference type="Proteomes" id="UP001215280">
    <property type="component" value="Unassembled WGS sequence"/>
</dbReference>
<comment type="caution">
    <text evidence="1">The sequence shown here is derived from an EMBL/GenBank/DDBJ whole genome shotgun (WGS) entry which is preliminary data.</text>
</comment>
<organism evidence="1 2">
    <name type="scientific">Mycena maculata</name>
    <dbReference type="NCBI Taxonomy" id="230809"/>
    <lineage>
        <taxon>Eukaryota</taxon>
        <taxon>Fungi</taxon>
        <taxon>Dikarya</taxon>
        <taxon>Basidiomycota</taxon>
        <taxon>Agaricomycotina</taxon>
        <taxon>Agaricomycetes</taxon>
        <taxon>Agaricomycetidae</taxon>
        <taxon>Agaricales</taxon>
        <taxon>Marasmiineae</taxon>
        <taxon>Mycenaceae</taxon>
        <taxon>Mycena</taxon>
    </lineage>
</organism>
<reference evidence="1" key="1">
    <citation type="submission" date="2023-03" db="EMBL/GenBank/DDBJ databases">
        <title>Massive genome expansion in bonnet fungi (Mycena s.s.) driven by repeated elements and novel gene families across ecological guilds.</title>
        <authorList>
            <consortium name="Lawrence Berkeley National Laboratory"/>
            <person name="Harder C.B."/>
            <person name="Miyauchi S."/>
            <person name="Viragh M."/>
            <person name="Kuo A."/>
            <person name="Thoen E."/>
            <person name="Andreopoulos B."/>
            <person name="Lu D."/>
            <person name="Skrede I."/>
            <person name="Drula E."/>
            <person name="Henrissat B."/>
            <person name="Morin E."/>
            <person name="Kohler A."/>
            <person name="Barry K."/>
            <person name="LaButti K."/>
            <person name="Morin E."/>
            <person name="Salamov A."/>
            <person name="Lipzen A."/>
            <person name="Mereny Z."/>
            <person name="Hegedus B."/>
            <person name="Baldrian P."/>
            <person name="Stursova M."/>
            <person name="Weitz H."/>
            <person name="Taylor A."/>
            <person name="Grigoriev I.V."/>
            <person name="Nagy L.G."/>
            <person name="Martin F."/>
            <person name="Kauserud H."/>
        </authorList>
    </citation>
    <scope>NUCLEOTIDE SEQUENCE</scope>
    <source>
        <strain evidence="1">CBHHK188m</strain>
    </source>
</reference>
<gene>
    <name evidence="1" type="ORF">DFH07DRAFT_771534</name>
</gene>
<protein>
    <submittedName>
        <fullName evidence="1">Uncharacterized protein</fullName>
    </submittedName>
</protein>
<proteinExistence type="predicted"/>
<evidence type="ECO:0000313" key="2">
    <source>
        <dbReference type="Proteomes" id="UP001215280"/>
    </source>
</evidence>
<keyword evidence="2" id="KW-1185">Reference proteome</keyword>
<dbReference type="EMBL" id="JARJLG010000046">
    <property type="protein sequence ID" value="KAJ7761205.1"/>
    <property type="molecule type" value="Genomic_DNA"/>
</dbReference>